<keyword evidence="7" id="KW-0732">Signal</keyword>
<keyword evidence="2 6" id="KW-0812">Transmembrane</keyword>
<feature type="region of interest" description="Disordered" evidence="5">
    <location>
        <begin position="217"/>
        <end position="292"/>
    </location>
</feature>
<comment type="caution">
    <text evidence="8">The sequence shown here is derived from an EMBL/GenBank/DDBJ whole genome shotgun (WGS) entry which is preliminary data.</text>
</comment>
<name>A0A8H6RJQ5_9PEZI</name>
<dbReference type="AlphaFoldDB" id="A0A8H6RJQ5"/>
<protein>
    <recommendedName>
        <fullName evidence="10">Mid2 domain-containing protein</fullName>
    </recommendedName>
</protein>
<evidence type="ECO:0008006" key="10">
    <source>
        <dbReference type="Google" id="ProtNLM"/>
    </source>
</evidence>
<organism evidence="8 9">
    <name type="scientific">Pseudocercospora fuligena</name>
    <dbReference type="NCBI Taxonomy" id="685502"/>
    <lineage>
        <taxon>Eukaryota</taxon>
        <taxon>Fungi</taxon>
        <taxon>Dikarya</taxon>
        <taxon>Ascomycota</taxon>
        <taxon>Pezizomycotina</taxon>
        <taxon>Dothideomycetes</taxon>
        <taxon>Dothideomycetidae</taxon>
        <taxon>Mycosphaerellales</taxon>
        <taxon>Mycosphaerellaceae</taxon>
        <taxon>Pseudocercospora</taxon>
    </lineage>
</organism>
<evidence type="ECO:0000256" key="2">
    <source>
        <dbReference type="ARBA" id="ARBA00022692"/>
    </source>
</evidence>
<evidence type="ECO:0000256" key="4">
    <source>
        <dbReference type="ARBA" id="ARBA00023136"/>
    </source>
</evidence>
<evidence type="ECO:0000256" key="5">
    <source>
        <dbReference type="SAM" id="MobiDB-lite"/>
    </source>
</evidence>
<feature type="transmembrane region" description="Helical" evidence="6">
    <location>
        <begin position="183"/>
        <end position="206"/>
    </location>
</feature>
<keyword evidence="4 6" id="KW-0472">Membrane</keyword>
<dbReference type="GO" id="GO:0016020">
    <property type="term" value="C:membrane"/>
    <property type="evidence" value="ECO:0007669"/>
    <property type="project" value="UniProtKB-SubCell"/>
</dbReference>
<proteinExistence type="predicted"/>
<evidence type="ECO:0000256" key="7">
    <source>
        <dbReference type="SAM" id="SignalP"/>
    </source>
</evidence>
<reference evidence="8" key="1">
    <citation type="submission" date="2020-04" db="EMBL/GenBank/DDBJ databases">
        <title>Draft genome resource of the tomato pathogen Pseudocercospora fuligena.</title>
        <authorList>
            <person name="Zaccaron A."/>
        </authorList>
    </citation>
    <scope>NUCLEOTIDE SEQUENCE</scope>
    <source>
        <strain evidence="8">PF001</strain>
    </source>
</reference>
<dbReference type="OrthoDB" id="5390143at2759"/>
<feature type="signal peptide" evidence="7">
    <location>
        <begin position="1"/>
        <end position="19"/>
    </location>
</feature>
<dbReference type="Proteomes" id="UP000660729">
    <property type="component" value="Unassembled WGS sequence"/>
</dbReference>
<keyword evidence="3 6" id="KW-1133">Transmembrane helix</keyword>
<evidence type="ECO:0000313" key="8">
    <source>
        <dbReference type="EMBL" id="KAF7193711.1"/>
    </source>
</evidence>
<dbReference type="GO" id="GO:0071944">
    <property type="term" value="C:cell periphery"/>
    <property type="evidence" value="ECO:0007669"/>
    <property type="project" value="UniProtKB-ARBA"/>
</dbReference>
<sequence length="292" mass="31312">MGISTWFLAFAFLFSRILCQDTENYFINPPPGGPIHDYSQNNVYATGSLIRFQWQTNYTTMSLVLWQNDNSSFQYFIQDQPASLSYTWTVDLSGKFSLDQGDVFFLGIFNEDGSEAQFGSHYFNITDSSAQATPTTMTTSVSATSIPTSVTAATDISTTSTSSPTSSSTAAVSSGGLSSSAQVGIGVGVGVGVGALLVGLAIGYFVRRKRNVQQPYQQAPMAEVGGKEQPFPPSPAPAMHSPYDNEASGGYQAYQPQPGGWDTKGAQDVASQQQASELPANQEPQELMGRHK</sequence>
<dbReference type="EMBL" id="JABCIY010000076">
    <property type="protein sequence ID" value="KAF7193711.1"/>
    <property type="molecule type" value="Genomic_DNA"/>
</dbReference>
<evidence type="ECO:0000313" key="9">
    <source>
        <dbReference type="Proteomes" id="UP000660729"/>
    </source>
</evidence>
<feature type="region of interest" description="Disordered" evidence="5">
    <location>
        <begin position="153"/>
        <end position="173"/>
    </location>
</feature>
<evidence type="ECO:0000256" key="3">
    <source>
        <dbReference type="ARBA" id="ARBA00022989"/>
    </source>
</evidence>
<dbReference type="PANTHER" id="PTHR15549:SF33">
    <property type="entry name" value="MEMBRANE PROTEIN WSC4, PUTATIVE (AFU_ORTHOLOGUE AFUA_5G09020)-RELATED"/>
    <property type="match status" value="1"/>
</dbReference>
<feature type="chain" id="PRO_5034801763" description="Mid2 domain-containing protein" evidence="7">
    <location>
        <begin position="20"/>
        <end position="292"/>
    </location>
</feature>
<dbReference type="PANTHER" id="PTHR15549">
    <property type="entry name" value="PAIRED IMMUNOGLOBULIN-LIKE TYPE 2 RECEPTOR"/>
    <property type="match status" value="1"/>
</dbReference>
<evidence type="ECO:0000256" key="1">
    <source>
        <dbReference type="ARBA" id="ARBA00004167"/>
    </source>
</evidence>
<gene>
    <name evidence="8" type="ORF">HII31_04961</name>
</gene>
<keyword evidence="9" id="KW-1185">Reference proteome</keyword>
<evidence type="ECO:0000256" key="6">
    <source>
        <dbReference type="SAM" id="Phobius"/>
    </source>
</evidence>
<accession>A0A8H6RJQ5</accession>
<comment type="subcellular location">
    <subcellularLocation>
        <location evidence="1">Membrane</location>
        <topology evidence="1">Single-pass membrane protein</topology>
    </subcellularLocation>
</comment>
<dbReference type="InterPro" id="IPR051694">
    <property type="entry name" value="Immunoregulatory_rcpt-like"/>
</dbReference>
<feature type="compositionally biased region" description="Low complexity" evidence="5">
    <location>
        <begin position="249"/>
        <end position="260"/>
    </location>
</feature>